<evidence type="ECO:0000313" key="10">
    <source>
        <dbReference type="Proteomes" id="UP001607302"/>
    </source>
</evidence>
<feature type="transmembrane region" description="Helical" evidence="8">
    <location>
        <begin position="110"/>
        <end position="137"/>
    </location>
</feature>
<feature type="transmembrane region" description="Helical" evidence="8">
    <location>
        <begin position="219"/>
        <end position="244"/>
    </location>
</feature>
<comment type="similarity">
    <text evidence="8">Belongs to the insect chemoreceptor superfamily. Gustatory receptor (GR) family.</text>
</comment>
<feature type="transmembrane region" description="Helical" evidence="8">
    <location>
        <begin position="28"/>
        <end position="48"/>
    </location>
</feature>
<keyword evidence="5 8" id="KW-0472">Membrane</keyword>
<dbReference type="PANTHER" id="PTHR21143:SF133">
    <property type="entry name" value="GUSTATORY AND PHEROMONE RECEPTOR 32A-RELATED"/>
    <property type="match status" value="1"/>
</dbReference>
<keyword evidence="3 8" id="KW-0812">Transmembrane</keyword>
<keyword evidence="6 8" id="KW-0675">Receptor</keyword>
<protein>
    <recommendedName>
        <fullName evidence="8">Gustatory receptor</fullName>
    </recommendedName>
</protein>
<evidence type="ECO:0000313" key="9">
    <source>
        <dbReference type="EMBL" id="KAL2725482.1"/>
    </source>
</evidence>
<sequence>MFLSTEFQRSIKPLIIMNSIFNTGLMEYFVDIKINRIGIIGSIIFGVFRRKKIRRLTLQIETCIRTMNQLHIPMNLAKQFGQYFILYLVFIVISMIAIDCKWFIPFGSNYWKIFIFFYIIRYPLIVLLLVDITFVYWMRQIKFGQLNELLKGMLTTTIHSPQHKRVLCMRNRMSDSPSSGIHRTDKSNEDLIKIRKAKEIHLELIKCARNINDAYGLHILLSITTAFILITIMSYNLYYFFIILDYRTQLYLILTFIYWIFYFAIKIIIICHVCARTIAEICDFTVQVIKNPLTLTCCGIFDLDHTLIRNTANVIGTVITYLVILIQIGNISQ</sequence>
<evidence type="ECO:0000256" key="7">
    <source>
        <dbReference type="ARBA" id="ARBA00023224"/>
    </source>
</evidence>
<accession>A0ABD2AYV5</accession>
<comment type="function">
    <text evidence="8">Gustatory receptor which mediates acceptance or avoidance behavior, depending on its substrates.</text>
</comment>
<evidence type="ECO:0000256" key="2">
    <source>
        <dbReference type="ARBA" id="ARBA00022475"/>
    </source>
</evidence>
<name>A0ABD2AYV5_VESSQ</name>
<dbReference type="EMBL" id="JAUDFV010000138">
    <property type="protein sequence ID" value="KAL2725482.1"/>
    <property type="molecule type" value="Genomic_DNA"/>
</dbReference>
<dbReference type="AlphaFoldDB" id="A0ABD2AYV5"/>
<proteinExistence type="inferred from homology"/>
<dbReference type="Pfam" id="PF08395">
    <property type="entry name" value="7tm_7"/>
    <property type="match status" value="2"/>
</dbReference>
<comment type="subcellular location">
    <subcellularLocation>
        <location evidence="1 8">Cell membrane</location>
        <topology evidence="1 8">Multi-pass membrane protein</topology>
    </subcellularLocation>
</comment>
<evidence type="ECO:0000256" key="1">
    <source>
        <dbReference type="ARBA" id="ARBA00004651"/>
    </source>
</evidence>
<evidence type="ECO:0000256" key="5">
    <source>
        <dbReference type="ARBA" id="ARBA00023136"/>
    </source>
</evidence>
<feature type="transmembrane region" description="Helical" evidence="8">
    <location>
        <begin position="84"/>
        <end position="104"/>
    </location>
</feature>
<evidence type="ECO:0000256" key="3">
    <source>
        <dbReference type="ARBA" id="ARBA00022692"/>
    </source>
</evidence>
<comment type="caution">
    <text evidence="8">Lacks conserved residue(s) required for the propagation of feature annotation.</text>
</comment>
<gene>
    <name evidence="9" type="ORF">V1478_008155</name>
</gene>
<keyword evidence="7 8" id="KW-0807">Transducer</keyword>
<evidence type="ECO:0000256" key="6">
    <source>
        <dbReference type="ARBA" id="ARBA00023170"/>
    </source>
</evidence>
<comment type="caution">
    <text evidence="9">The sequence shown here is derived from an EMBL/GenBank/DDBJ whole genome shotgun (WGS) entry which is preliminary data.</text>
</comment>
<keyword evidence="2 8" id="KW-1003">Cell membrane</keyword>
<feature type="transmembrane region" description="Helical" evidence="8">
    <location>
        <begin position="250"/>
        <end position="269"/>
    </location>
</feature>
<dbReference type="PANTHER" id="PTHR21143">
    <property type="entry name" value="INVERTEBRATE GUSTATORY RECEPTOR"/>
    <property type="match status" value="1"/>
</dbReference>
<dbReference type="GO" id="GO:0005886">
    <property type="term" value="C:plasma membrane"/>
    <property type="evidence" value="ECO:0007669"/>
    <property type="project" value="UniProtKB-SubCell"/>
</dbReference>
<dbReference type="Proteomes" id="UP001607302">
    <property type="component" value="Unassembled WGS sequence"/>
</dbReference>
<keyword evidence="4 8" id="KW-1133">Transmembrane helix</keyword>
<dbReference type="InterPro" id="IPR013604">
    <property type="entry name" value="7TM_chemorcpt"/>
</dbReference>
<evidence type="ECO:0000256" key="4">
    <source>
        <dbReference type="ARBA" id="ARBA00022989"/>
    </source>
</evidence>
<dbReference type="GO" id="GO:0007165">
    <property type="term" value="P:signal transduction"/>
    <property type="evidence" value="ECO:0007669"/>
    <property type="project" value="UniProtKB-KW"/>
</dbReference>
<reference evidence="9 10" key="1">
    <citation type="journal article" date="2024" name="Ann. Entomol. Soc. Am.">
        <title>Genomic analyses of the southern and eastern yellowjacket wasps (Hymenoptera: Vespidae) reveal evolutionary signatures of social life.</title>
        <authorList>
            <person name="Catto M.A."/>
            <person name="Caine P.B."/>
            <person name="Orr S.E."/>
            <person name="Hunt B.G."/>
            <person name="Goodisman M.A.D."/>
        </authorList>
    </citation>
    <scope>NUCLEOTIDE SEQUENCE [LARGE SCALE GENOMIC DNA]</scope>
    <source>
        <strain evidence="9">233</strain>
        <tissue evidence="9">Head and thorax</tissue>
    </source>
</reference>
<evidence type="ECO:0000256" key="8">
    <source>
        <dbReference type="RuleBase" id="RU363108"/>
    </source>
</evidence>
<organism evidence="9 10">
    <name type="scientific">Vespula squamosa</name>
    <name type="common">Southern yellow jacket</name>
    <name type="synonym">Wasp</name>
    <dbReference type="NCBI Taxonomy" id="30214"/>
    <lineage>
        <taxon>Eukaryota</taxon>
        <taxon>Metazoa</taxon>
        <taxon>Ecdysozoa</taxon>
        <taxon>Arthropoda</taxon>
        <taxon>Hexapoda</taxon>
        <taxon>Insecta</taxon>
        <taxon>Pterygota</taxon>
        <taxon>Neoptera</taxon>
        <taxon>Endopterygota</taxon>
        <taxon>Hymenoptera</taxon>
        <taxon>Apocrita</taxon>
        <taxon>Aculeata</taxon>
        <taxon>Vespoidea</taxon>
        <taxon>Vespidae</taxon>
        <taxon>Vespinae</taxon>
        <taxon>Vespula</taxon>
    </lineage>
</organism>
<keyword evidence="10" id="KW-1185">Reference proteome</keyword>